<dbReference type="GO" id="GO:0005524">
    <property type="term" value="F:ATP binding"/>
    <property type="evidence" value="ECO:0007669"/>
    <property type="project" value="UniProtKB-KW"/>
</dbReference>
<evidence type="ECO:0000256" key="8">
    <source>
        <dbReference type="ARBA" id="ARBA00023012"/>
    </source>
</evidence>
<evidence type="ECO:0000256" key="4">
    <source>
        <dbReference type="ARBA" id="ARBA00022679"/>
    </source>
</evidence>
<dbReference type="Pfam" id="PF00512">
    <property type="entry name" value="HisKA"/>
    <property type="match status" value="1"/>
</dbReference>
<comment type="caution">
    <text evidence="11">The sequence shown here is derived from an EMBL/GenBank/DDBJ whole genome shotgun (WGS) entry which is preliminary data.</text>
</comment>
<evidence type="ECO:0000256" key="3">
    <source>
        <dbReference type="ARBA" id="ARBA00022553"/>
    </source>
</evidence>
<dbReference type="Pfam" id="PF02518">
    <property type="entry name" value="HATPase_c"/>
    <property type="match status" value="1"/>
</dbReference>
<dbReference type="EMBL" id="VYQF01000001">
    <property type="protein sequence ID" value="KAA9042198.1"/>
    <property type="molecule type" value="Genomic_DNA"/>
</dbReference>
<dbReference type="InterPro" id="IPR003661">
    <property type="entry name" value="HisK_dim/P_dom"/>
</dbReference>
<evidence type="ECO:0000256" key="7">
    <source>
        <dbReference type="ARBA" id="ARBA00022840"/>
    </source>
</evidence>
<evidence type="ECO:0000313" key="12">
    <source>
        <dbReference type="Proteomes" id="UP000326903"/>
    </source>
</evidence>
<feature type="transmembrane region" description="Helical" evidence="9">
    <location>
        <begin position="185"/>
        <end position="206"/>
    </location>
</feature>
<accession>A0A5J5INU9</accession>
<dbReference type="Proteomes" id="UP000326903">
    <property type="component" value="Unassembled WGS sequence"/>
</dbReference>
<keyword evidence="9" id="KW-0472">Membrane</keyword>
<keyword evidence="7" id="KW-0067">ATP-binding</keyword>
<dbReference type="PANTHER" id="PTHR43065:SF10">
    <property type="entry name" value="PEROXIDE STRESS-ACTIVATED HISTIDINE KINASE MAK3"/>
    <property type="match status" value="1"/>
</dbReference>
<dbReference type="InterPro" id="IPR004358">
    <property type="entry name" value="Sig_transdc_His_kin-like_C"/>
</dbReference>
<dbReference type="InterPro" id="IPR005467">
    <property type="entry name" value="His_kinase_dom"/>
</dbReference>
<feature type="transmembrane region" description="Helical" evidence="9">
    <location>
        <begin position="15"/>
        <end position="35"/>
    </location>
</feature>
<feature type="domain" description="Histidine kinase" evidence="10">
    <location>
        <begin position="261"/>
        <end position="467"/>
    </location>
</feature>
<dbReference type="CDD" id="cd00082">
    <property type="entry name" value="HisKA"/>
    <property type="match status" value="1"/>
</dbReference>
<dbReference type="SMART" id="SM00387">
    <property type="entry name" value="HATPase_c"/>
    <property type="match status" value="1"/>
</dbReference>
<keyword evidence="5" id="KW-0547">Nucleotide-binding</keyword>
<evidence type="ECO:0000259" key="10">
    <source>
        <dbReference type="PROSITE" id="PS50109"/>
    </source>
</evidence>
<keyword evidence="9" id="KW-1133">Transmembrane helix</keyword>
<dbReference type="EC" id="2.7.13.3" evidence="2"/>
<dbReference type="Gene3D" id="3.30.565.10">
    <property type="entry name" value="Histidine kinase-like ATPase, C-terminal domain"/>
    <property type="match status" value="1"/>
</dbReference>
<dbReference type="InterPro" id="IPR036890">
    <property type="entry name" value="HATPase_C_sf"/>
</dbReference>
<sequence>MIKNLVDKIADHTRWGYLTAFIILLISYIVSFVSAQHLMKQSALVNHSNEVIHSVENVVGYVTRGESAVRGYIITQNKDLLIRYYKSRNNADSALKKVKALTIDNPVQQKNMDSLNVLINDKFLWMDSTLSIFDNTHSITSEILNKRTEGTNKMQKVELFTKQIQREEKNLFYKRNNQLAKYSDLIKGFTIISLIVAILLTIYSIITFNKENKAKLEASEKAAAYHKQLELRIEELAALNIELIELRNIEKFAATGRISRTIAHEVRNPLTNINLATEQLQNEVPANDDVNLLLQMISRNSNRINQLINDLLDSTKTSELQYTKTSINTVLNESLELATDRIGLKHIKVIKNFDKDICPVFIDPEKIKIAFLNIIVNAIEAMDDYGTLSLFTESKSQFCNVKISDTGRGLSKEDLARLFEPYFTTKEKGKGLGLTNTQNIILAHDAHINVESEPGNGTSFTISFAFA</sequence>
<dbReference type="AlphaFoldDB" id="A0A5J5INU9"/>
<dbReference type="CDD" id="cd19410">
    <property type="entry name" value="HK9-like_sensor"/>
    <property type="match status" value="1"/>
</dbReference>
<evidence type="ECO:0000313" key="11">
    <source>
        <dbReference type="EMBL" id="KAA9042198.1"/>
    </source>
</evidence>
<proteinExistence type="predicted"/>
<evidence type="ECO:0000256" key="2">
    <source>
        <dbReference type="ARBA" id="ARBA00012438"/>
    </source>
</evidence>
<dbReference type="SUPFAM" id="SSF55874">
    <property type="entry name" value="ATPase domain of HSP90 chaperone/DNA topoisomerase II/histidine kinase"/>
    <property type="match status" value="1"/>
</dbReference>
<keyword evidence="8" id="KW-0902">Two-component regulatory system</keyword>
<evidence type="ECO:0000256" key="9">
    <source>
        <dbReference type="SAM" id="Phobius"/>
    </source>
</evidence>
<evidence type="ECO:0000256" key="5">
    <source>
        <dbReference type="ARBA" id="ARBA00022741"/>
    </source>
</evidence>
<evidence type="ECO:0000256" key="6">
    <source>
        <dbReference type="ARBA" id="ARBA00022777"/>
    </source>
</evidence>
<keyword evidence="6 11" id="KW-0418">Kinase</keyword>
<dbReference type="InterPro" id="IPR003594">
    <property type="entry name" value="HATPase_dom"/>
</dbReference>
<dbReference type="Pfam" id="PF05227">
    <property type="entry name" value="CHASE3"/>
    <property type="match status" value="1"/>
</dbReference>
<dbReference type="RefSeq" id="WP_150414327.1">
    <property type="nucleotide sequence ID" value="NZ_VYQF01000001.1"/>
</dbReference>
<dbReference type="PANTHER" id="PTHR43065">
    <property type="entry name" value="SENSOR HISTIDINE KINASE"/>
    <property type="match status" value="1"/>
</dbReference>
<dbReference type="PROSITE" id="PS50109">
    <property type="entry name" value="HIS_KIN"/>
    <property type="match status" value="1"/>
</dbReference>
<dbReference type="Gene3D" id="1.10.287.130">
    <property type="match status" value="1"/>
</dbReference>
<protein>
    <recommendedName>
        <fullName evidence="2">histidine kinase</fullName>
        <ecNumber evidence="2">2.7.13.3</ecNumber>
    </recommendedName>
</protein>
<keyword evidence="4" id="KW-0808">Transferase</keyword>
<reference evidence="11 12" key="1">
    <citation type="submission" date="2019-09" db="EMBL/GenBank/DDBJ databases">
        <title>Draft genome sequence of Ginsengibacter sp. BR5-29.</title>
        <authorList>
            <person name="Im W.-T."/>
        </authorList>
    </citation>
    <scope>NUCLEOTIDE SEQUENCE [LARGE SCALE GENOMIC DNA]</scope>
    <source>
        <strain evidence="11 12">BR5-29</strain>
    </source>
</reference>
<evidence type="ECO:0000256" key="1">
    <source>
        <dbReference type="ARBA" id="ARBA00000085"/>
    </source>
</evidence>
<organism evidence="11 12">
    <name type="scientific">Ginsengibacter hankyongi</name>
    <dbReference type="NCBI Taxonomy" id="2607284"/>
    <lineage>
        <taxon>Bacteria</taxon>
        <taxon>Pseudomonadati</taxon>
        <taxon>Bacteroidota</taxon>
        <taxon>Chitinophagia</taxon>
        <taxon>Chitinophagales</taxon>
        <taxon>Chitinophagaceae</taxon>
        <taxon>Ginsengibacter</taxon>
    </lineage>
</organism>
<keyword evidence="3" id="KW-0597">Phosphoprotein</keyword>
<dbReference type="SUPFAM" id="SSF47384">
    <property type="entry name" value="Homodimeric domain of signal transducing histidine kinase"/>
    <property type="match status" value="1"/>
</dbReference>
<keyword evidence="12" id="KW-1185">Reference proteome</keyword>
<dbReference type="SMART" id="SM00388">
    <property type="entry name" value="HisKA"/>
    <property type="match status" value="1"/>
</dbReference>
<dbReference type="InterPro" id="IPR007891">
    <property type="entry name" value="CHASE3"/>
</dbReference>
<name>A0A5J5INU9_9BACT</name>
<comment type="catalytic activity">
    <reaction evidence="1">
        <text>ATP + protein L-histidine = ADP + protein N-phospho-L-histidine.</text>
        <dbReference type="EC" id="2.7.13.3"/>
    </reaction>
</comment>
<keyword evidence="9" id="KW-0812">Transmembrane</keyword>
<dbReference type="InterPro" id="IPR036097">
    <property type="entry name" value="HisK_dim/P_sf"/>
</dbReference>
<gene>
    <name evidence="11" type="ORF">FW778_09345</name>
</gene>
<dbReference type="GO" id="GO:0000155">
    <property type="term" value="F:phosphorelay sensor kinase activity"/>
    <property type="evidence" value="ECO:0007669"/>
    <property type="project" value="InterPro"/>
</dbReference>
<dbReference type="PRINTS" id="PR00344">
    <property type="entry name" value="BCTRLSENSOR"/>
</dbReference>